<gene>
    <name evidence="3" type="ORF">FRX31_023423</name>
</gene>
<comment type="caution">
    <text evidence="3">The sequence shown here is derived from an EMBL/GenBank/DDBJ whole genome shotgun (WGS) entry which is preliminary data.</text>
</comment>
<dbReference type="OrthoDB" id="1936969at2759"/>
<reference evidence="3 4" key="1">
    <citation type="submission" date="2020-06" db="EMBL/GenBank/DDBJ databases">
        <title>Transcriptomic and genomic resources for Thalictrum thalictroides and T. hernandezii: Facilitating candidate gene discovery in an emerging model plant lineage.</title>
        <authorList>
            <person name="Arias T."/>
            <person name="Riano-Pachon D.M."/>
            <person name="Di Stilio V.S."/>
        </authorList>
    </citation>
    <scope>NUCLEOTIDE SEQUENCE [LARGE SCALE GENOMIC DNA]</scope>
    <source>
        <strain evidence="4">cv. WT478/WT964</strain>
        <tissue evidence="3">Leaves</tissue>
    </source>
</reference>
<dbReference type="PANTHER" id="PTHR34291:SF1">
    <property type="entry name" value="HYDROXYPROLINE-RICH GLYCOPROTEIN FAMILY PROTEIN"/>
    <property type="match status" value="1"/>
</dbReference>
<dbReference type="InterPro" id="IPR037699">
    <property type="entry name" value="At5g65660-like"/>
</dbReference>
<dbReference type="EMBL" id="JABWDY010028577">
    <property type="protein sequence ID" value="KAF5186990.1"/>
    <property type="molecule type" value="Genomic_DNA"/>
</dbReference>
<sequence length="157" mass="17652">MENQNLTPVHHTDTSRPSLGFPLGTALLLIIIFGLSGFFSCCYHWEKLRSLRRSFSSQEPHPDNLDPDSIPSPTKPTSPYPSLKEKQIQSLPVIMAGDNIPKFMALPCPCEPPRPEKITIEVQTPPMQPLQQQPRLPPPPPQIVYNHVARFGVYYDG</sequence>
<keyword evidence="2" id="KW-1133">Transmembrane helix</keyword>
<dbReference type="Proteomes" id="UP000554482">
    <property type="component" value="Unassembled WGS sequence"/>
</dbReference>
<feature type="transmembrane region" description="Helical" evidence="2">
    <location>
        <begin position="20"/>
        <end position="45"/>
    </location>
</feature>
<evidence type="ECO:0000256" key="2">
    <source>
        <dbReference type="SAM" id="Phobius"/>
    </source>
</evidence>
<accession>A0A7J6VS28</accession>
<dbReference type="AlphaFoldDB" id="A0A7J6VS28"/>
<evidence type="ECO:0000313" key="3">
    <source>
        <dbReference type="EMBL" id="KAF5186990.1"/>
    </source>
</evidence>
<organism evidence="3 4">
    <name type="scientific">Thalictrum thalictroides</name>
    <name type="common">Rue-anemone</name>
    <name type="synonym">Anemone thalictroides</name>
    <dbReference type="NCBI Taxonomy" id="46969"/>
    <lineage>
        <taxon>Eukaryota</taxon>
        <taxon>Viridiplantae</taxon>
        <taxon>Streptophyta</taxon>
        <taxon>Embryophyta</taxon>
        <taxon>Tracheophyta</taxon>
        <taxon>Spermatophyta</taxon>
        <taxon>Magnoliopsida</taxon>
        <taxon>Ranunculales</taxon>
        <taxon>Ranunculaceae</taxon>
        <taxon>Thalictroideae</taxon>
        <taxon>Thalictrum</taxon>
    </lineage>
</organism>
<keyword evidence="2" id="KW-0812">Transmembrane</keyword>
<proteinExistence type="predicted"/>
<protein>
    <submittedName>
        <fullName evidence="3">Hydroxyproline-rich glycoprotein family protein</fullName>
    </submittedName>
</protein>
<dbReference type="PANTHER" id="PTHR34291">
    <property type="entry name" value="HYDROXYPROLINE-RICH GLYCOPROTEIN FAMILY PROTEIN"/>
    <property type="match status" value="1"/>
</dbReference>
<keyword evidence="2" id="KW-0472">Membrane</keyword>
<evidence type="ECO:0000313" key="4">
    <source>
        <dbReference type="Proteomes" id="UP000554482"/>
    </source>
</evidence>
<feature type="region of interest" description="Disordered" evidence="1">
    <location>
        <begin position="56"/>
        <end position="83"/>
    </location>
</feature>
<keyword evidence="4" id="KW-1185">Reference proteome</keyword>
<name>A0A7J6VS28_THATH</name>
<evidence type="ECO:0000256" key="1">
    <source>
        <dbReference type="SAM" id="MobiDB-lite"/>
    </source>
</evidence>